<dbReference type="RefSeq" id="WP_074929651.1">
    <property type="nucleotide sequence ID" value="NZ_FORI01000001.1"/>
</dbReference>
<dbReference type="EMBL" id="FORI01000001">
    <property type="protein sequence ID" value="SFI39321.1"/>
    <property type="molecule type" value="Genomic_DNA"/>
</dbReference>
<dbReference type="AlphaFoldDB" id="A0A1I3HUH4"/>
<dbReference type="Proteomes" id="UP000182737">
    <property type="component" value="Unassembled WGS sequence"/>
</dbReference>
<organism evidence="1 2">
    <name type="scientific">Treponema bryantii</name>
    <dbReference type="NCBI Taxonomy" id="163"/>
    <lineage>
        <taxon>Bacteria</taxon>
        <taxon>Pseudomonadati</taxon>
        <taxon>Spirochaetota</taxon>
        <taxon>Spirochaetia</taxon>
        <taxon>Spirochaetales</taxon>
        <taxon>Treponemataceae</taxon>
        <taxon>Treponema</taxon>
    </lineage>
</organism>
<evidence type="ECO:0000313" key="2">
    <source>
        <dbReference type="Proteomes" id="UP000182737"/>
    </source>
</evidence>
<sequence>MSEQLSEEDLKIIKENLIKSLYEQDCVKIDVQDNCPDYLKPYADINPFSEDVEEQIEQRMSIIHPEAIQRHPAWILPLIDKGLVDEDGKTVIAKSLGDVAAELMDNGITVTNVMLQRFLNGKTGKVYSDSSINQAIVYANTK</sequence>
<protein>
    <submittedName>
        <fullName evidence="1">Uncharacterized protein</fullName>
    </submittedName>
</protein>
<gene>
    <name evidence="1" type="ORF">SAMN04487775_10185</name>
</gene>
<proteinExistence type="predicted"/>
<evidence type="ECO:0000313" key="1">
    <source>
        <dbReference type="EMBL" id="SFI39321.1"/>
    </source>
</evidence>
<accession>A0A1I3HUH4</accession>
<name>A0A1I3HUH4_9SPIR</name>
<reference evidence="2" key="1">
    <citation type="submission" date="2016-10" db="EMBL/GenBank/DDBJ databases">
        <authorList>
            <person name="Varghese N."/>
            <person name="Submissions S."/>
        </authorList>
    </citation>
    <scope>NUCLEOTIDE SEQUENCE [LARGE SCALE GENOMIC DNA]</scope>
    <source>
        <strain evidence="2">XBD1002</strain>
    </source>
</reference>
<keyword evidence="2" id="KW-1185">Reference proteome</keyword>